<comment type="similarity">
    <text evidence="1 3">Belongs to the HMG-CoA reductase family.</text>
</comment>
<dbReference type="PROSITE" id="PS50065">
    <property type="entry name" value="HMG_COA_REDUCTASE_4"/>
    <property type="match status" value="1"/>
</dbReference>
<keyword evidence="3" id="KW-0520">NAD</keyword>
<sequence>MSLSNLTSRISGFHRMTMEERLAAVAAFAGLDDAAVAQLGRSGNIDAHLADHMIENTVSTIAIPVGVATNMKVDGRDVLVPMATEESSVVAAVCNSARQCYDSGGFVTSVSGNLMIAQVQLVGVPDPGHARIRILEHREEIAAICDGCDPMLVKLGGGFRDVEVRVVPSQGGPMVVTHLIIDTRDAMGANTVNTMAETLAPSIEQWTGGKVFLRILSNLADRRLARARAVWPVEAIGGAAVRDGMIAAYQFAEADPYRAATHNKGIMNGVSAVVLATGNDTRAVEAGAHAYAARHGRYTSLTTWEVTADGSLAGMLEMPMPVGLVGGATRIHPTVQACLKILGVKTAAELARIMAAVGLAQNFGAIKALATVGIQQGHMALHAHNVAIAAGATGAEVEKLAALLVARRQVRPDVAAEELAKLRAG</sequence>
<accession>A0A6M1LJB0</accession>
<dbReference type="GO" id="GO:0140643">
    <property type="term" value="F:hydroxymethylglutaryl-CoA reductase (NADH) activity"/>
    <property type="evidence" value="ECO:0007669"/>
    <property type="project" value="UniProtKB-EC"/>
</dbReference>
<evidence type="ECO:0000256" key="1">
    <source>
        <dbReference type="ARBA" id="ARBA00007661"/>
    </source>
</evidence>
<dbReference type="InterPro" id="IPR002202">
    <property type="entry name" value="HMG_CoA_Rdtase"/>
</dbReference>
<dbReference type="PROSITE" id="PS01192">
    <property type="entry name" value="HMG_COA_REDUCTASE_3"/>
    <property type="match status" value="1"/>
</dbReference>
<dbReference type="GO" id="GO:0015936">
    <property type="term" value="P:coenzyme A metabolic process"/>
    <property type="evidence" value="ECO:0007669"/>
    <property type="project" value="InterPro"/>
</dbReference>
<proteinExistence type="inferred from homology"/>
<dbReference type="PANTHER" id="PTHR10572">
    <property type="entry name" value="3-HYDROXY-3-METHYLGLUTARYL-COENZYME A REDUCTASE"/>
    <property type="match status" value="1"/>
</dbReference>
<organism evidence="4 5">
    <name type="scientific">Falsiroseomonas algicola</name>
    <dbReference type="NCBI Taxonomy" id="2716930"/>
    <lineage>
        <taxon>Bacteria</taxon>
        <taxon>Pseudomonadati</taxon>
        <taxon>Pseudomonadota</taxon>
        <taxon>Alphaproteobacteria</taxon>
        <taxon>Acetobacterales</taxon>
        <taxon>Roseomonadaceae</taxon>
        <taxon>Falsiroseomonas</taxon>
    </lineage>
</organism>
<evidence type="ECO:0000313" key="5">
    <source>
        <dbReference type="Proteomes" id="UP000475385"/>
    </source>
</evidence>
<dbReference type="Proteomes" id="UP000475385">
    <property type="component" value="Unassembled WGS sequence"/>
</dbReference>
<comment type="caution">
    <text evidence="4">The sequence shown here is derived from an EMBL/GenBank/DDBJ whole genome shotgun (WGS) entry which is preliminary data.</text>
</comment>
<dbReference type="PANTHER" id="PTHR10572:SF24">
    <property type="entry name" value="3-HYDROXY-3-METHYLGLUTARYL-COENZYME A REDUCTASE"/>
    <property type="match status" value="1"/>
</dbReference>
<evidence type="ECO:0000256" key="2">
    <source>
        <dbReference type="ARBA" id="ARBA00023002"/>
    </source>
</evidence>
<dbReference type="Gene3D" id="1.10.8.660">
    <property type="match status" value="1"/>
</dbReference>
<dbReference type="InterPro" id="IPR009029">
    <property type="entry name" value="HMG_CoA_Rdtase_sub-bd_dom_sf"/>
</dbReference>
<dbReference type="SUPFAM" id="SSF55035">
    <property type="entry name" value="NAD-binding domain of HMG-CoA reductase"/>
    <property type="match status" value="1"/>
</dbReference>
<evidence type="ECO:0000313" key="4">
    <source>
        <dbReference type="EMBL" id="NGM20403.1"/>
    </source>
</evidence>
<dbReference type="InterPro" id="IPR023076">
    <property type="entry name" value="HMG_CoA_Rdtase_CS"/>
</dbReference>
<dbReference type="NCBIfam" id="TIGR00532">
    <property type="entry name" value="HMG_CoA_R_NAD"/>
    <property type="match status" value="1"/>
</dbReference>
<dbReference type="PROSITE" id="PS00318">
    <property type="entry name" value="HMG_COA_REDUCTASE_2"/>
    <property type="match status" value="1"/>
</dbReference>
<reference evidence="4 5" key="1">
    <citation type="submission" date="2020-02" db="EMBL/GenBank/DDBJ databases">
        <authorList>
            <person name="Kim H.M."/>
            <person name="Jeon C.O."/>
        </authorList>
    </citation>
    <scope>NUCLEOTIDE SEQUENCE [LARGE SCALE GENOMIC DNA]</scope>
    <source>
        <strain evidence="4 5">PeD5</strain>
    </source>
</reference>
<dbReference type="PRINTS" id="PR00071">
    <property type="entry name" value="HMGCOARDTASE"/>
</dbReference>
<reference evidence="4 5" key="2">
    <citation type="submission" date="2020-03" db="EMBL/GenBank/DDBJ databases">
        <title>Roseomonas stagni sp. nov., isolated from pond water in Japan.</title>
        <authorList>
            <person name="Furuhata K."/>
            <person name="Miyamoto H."/>
            <person name="Goto K."/>
        </authorList>
    </citation>
    <scope>NUCLEOTIDE SEQUENCE [LARGE SCALE GENOMIC DNA]</scope>
    <source>
        <strain evidence="4 5">PeD5</strain>
    </source>
</reference>
<dbReference type="InterPro" id="IPR009023">
    <property type="entry name" value="HMG_CoA_Rdtase_NAD(P)-bd_sf"/>
</dbReference>
<dbReference type="Pfam" id="PF00368">
    <property type="entry name" value="HMG-CoA_red"/>
    <property type="match status" value="1"/>
</dbReference>
<dbReference type="RefSeq" id="WP_164694299.1">
    <property type="nucleotide sequence ID" value="NZ_JAAIKB010000003.1"/>
</dbReference>
<dbReference type="Gene3D" id="3.90.770.10">
    <property type="entry name" value="3-hydroxy-3-methylglutaryl-coenzyme A Reductase, Chain A, domain 2"/>
    <property type="match status" value="2"/>
</dbReference>
<comment type="catalytic activity">
    <reaction evidence="3">
        <text>(R)-mevalonate + 2 NAD(+) + CoA = (3S)-3-hydroxy-3-methylglutaryl-CoA + 2 NADH + 2 H(+)</text>
        <dbReference type="Rhea" id="RHEA:14833"/>
        <dbReference type="ChEBI" id="CHEBI:15378"/>
        <dbReference type="ChEBI" id="CHEBI:36464"/>
        <dbReference type="ChEBI" id="CHEBI:43074"/>
        <dbReference type="ChEBI" id="CHEBI:57287"/>
        <dbReference type="ChEBI" id="CHEBI:57540"/>
        <dbReference type="ChEBI" id="CHEBI:57945"/>
        <dbReference type="EC" id="1.1.1.88"/>
    </reaction>
</comment>
<dbReference type="UniPathway" id="UPA00257">
    <property type="reaction ID" value="UER00367"/>
</dbReference>
<dbReference type="InterPro" id="IPR023074">
    <property type="entry name" value="HMG_CoA_Rdtase_cat_sf"/>
</dbReference>
<dbReference type="GO" id="GO:0004420">
    <property type="term" value="F:hydroxymethylglutaryl-CoA reductase (NADPH) activity"/>
    <property type="evidence" value="ECO:0007669"/>
    <property type="project" value="InterPro"/>
</dbReference>
<comment type="pathway">
    <text evidence="3">Metabolic intermediate metabolism; (R)-mevalonate degradation; (S)-3-hydroxy-3-methylglutaryl-CoA from (R)-mevalonate: step 1/1.</text>
</comment>
<keyword evidence="2 3" id="KW-0560">Oxidoreductase</keyword>
<gene>
    <name evidence="4" type="ORF">G3576_10285</name>
</gene>
<dbReference type="EC" id="1.1.1.88" evidence="3"/>
<dbReference type="SUPFAM" id="SSF56542">
    <property type="entry name" value="Substrate-binding domain of HMG-CoA reductase"/>
    <property type="match status" value="1"/>
</dbReference>
<dbReference type="EMBL" id="JAAIKB010000003">
    <property type="protein sequence ID" value="NGM20403.1"/>
    <property type="molecule type" value="Genomic_DNA"/>
</dbReference>
<dbReference type="InterPro" id="IPR004553">
    <property type="entry name" value="HMG_CoA_Rdtase_bac-typ"/>
</dbReference>
<dbReference type="CDD" id="cd00644">
    <property type="entry name" value="HMG-CoA_reductase_classII"/>
    <property type="match status" value="1"/>
</dbReference>
<keyword evidence="5" id="KW-1185">Reference proteome</keyword>
<protein>
    <recommendedName>
        <fullName evidence="3">3-hydroxy-3-methylglutaryl coenzyme A reductase</fullName>
        <shortName evidence="3">HMG-CoA reductase</shortName>
        <ecNumber evidence="3">1.1.1.88</ecNumber>
    </recommendedName>
</protein>
<evidence type="ECO:0000256" key="3">
    <source>
        <dbReference type="RuleBase" id="RU361219"/>
    </source>
</evidence>
<dbReference type="AlphaFoldDB" id="A0A6M1LJB0"/>
<name>A0A6M1LJB0_9PROT</name>